<keyword evidence="1" id="KW-0812">Transmembrane</keyword>
<organism evidence="2 3">
    <name type="scientific">Campylobacter massiliensis</name>
    <dbReference type="NCBI Taxonomy" id="2762557"/>
    <lineage>
        <taxon>Bacteria</taxon>
        <taxon>Pseudomonadati</taxon>
        <taxon>Campylobacterota</taxon>
        <taxon>Epsilonproteobacteria</taxon>
        <taxon>Campylobacterales</taxon>
        <taxon>Campylobacteraceae</taxon>
        <taxon>Campylobacter</taxon>
    </lineage>
</organism>
<keyword evidence="1" id="KW-0472">Membrane</keyword>
<feature type="transmembrane region" description="Helical" evidence="1">
    <location>
        <begin position="211"/>
        <end position="233"/>
    </location>
</feature>
<name>A0A842J841_9BACT</name>
<comment type="caution">
    <text evidence="2">The sequence shown here is derived from an EMBL/GenBank/DDBJ whole genome shotgun (WGS) entry which is preliminary data.</text>
</comment>
<keyword evidence="2" id="KW-0255">Endonuclease</keyword>
<dbReference type="AlphaFoldDB" id="A0A842J841"/>
<accession>A0A842J841</accession>
<dbReference type="GO" id="GO:0004519">
    <property type="term" value="F:endonuclease activity"/>
    <property type="evidence" value="ECO:0007669"/>
    <property type="project" value="UniProtKB-KW"/>
</dbReference>
<keyword evidence="1" id="KW-1133">Transmembrane helix</keyword>
<proteinExistence type="predicted"/>
<reference evidence="2 3" key="1">
    <citation type="submission" date="2020-08" db="EMBL/GenBank/DDBJ databases">
        <title>Complete genome and description of Campylobacter massiliensis Marseille-Q3452 sp. nov.</title>
        <authorList>
            <person name="Antezack A."/>
        </authorList>
    </citation>
    <scope>NUCLEOTIDE SEQUENCE [LARGE SCALE GENOMIC DNA]</scope>
    <source>
        <strain evidence="2 3">Marseille-Q3452</strain>
    </source>
</reference>
<evidence type="ECO:0000256" key="1">
    <source>
        <dbReference type="SAM" id="Phobius"/>
    </source>
</evidence>
<sequence length="245" mass="28160">MNFKFTVQTPCFNSANLIHLATHQNQSDFVFYFILIYFKYNSHFNIIMRVFAMDYQGLFLLAQFLNERKKANRKEIAEFLSHKTGASQSKTDALLSVIANSPKIQALPQEKRIVLKTSRGIYEISKTGEKLLKGKNARQNFEDWVGGVYGETKTQNLPAPKTKKYLKTVTALVVHEIKDKMIGEAIKKPIEAIKSLALKLMKKHKYLGKFYTFRHVFLALLAAKIAFDVVKFFKNRKLEKLLASS</sequence>
<keyword evidence="2" id="KW-0378">Hydrolase</keyword>
<keyword evidence="3" id="KW-1185">Reference proteome</keyword>
<gene>
    <name evidence="2" type="ORF">H7R39_05550</name>
</gene>
<protein>
    <submittedName>
        <fullName evidence="2">Restriction endonuclease</fullName>
    </submittedName>
</protein>
<keyword evidence="2" id="KW-0540">Nuclease</keyword>
<evidence type="ECO:0000313" key="2">
    <source>
        <dbReference type="EMBL" id="MBC2882725.1"/>
    </source>
</evidence>
<evidence type="ECO:0000313" key="3">
    <source>
        <dbReference type="Proteomes" id="UP000552683"/>
    </source>
</evidence>
<dbReference type="Proteomes" id="UP000552683">
    <property type="component" value="Unassembled WGS sequence"/>
</dbReference>
<dbReference type="EMBL" id="JACLZK010000001">
    <property type="protein sequence ID" value="MBC2882725.1"/>
    <property type="molecule type" value="Genomic_DNA"/>
</dbReference>